<proteinExistence type="predicted"/>
<gene>
    <name evidence="2" type="ORF">HHL09_00575</name>
</gene>
<dbReference type="EMBL" id="CP051774">
    <property type="protein sequence ID" value="QJE94339.1"/>
    <property type="molecule type" value="Genomic_DNA"/>
</dbReference>
<reference evidence="2 3" key="1">
    <citation type="submission" date="2020-04" db="EMBL/GenBank/DDBJ databases">
        <title>Luteolibacter sp. G-1-1-1 isolated from soil.</title>
        <authorList>
            <person name="Dahal R.H."/>
        </authorList>
    </citation>
    <scope>NUCLEOTIDE SEQUENCE [LARGE SCALE GENOMIC DNA]</scope>
    <source>
        <strain evidence="2 3">G-1-1-1</strain>
    </source>
</reference>
<evidence type="ECO:0000313" key="2">
    <source>
        <dbReference type="EMBL" id="QJE94339.1"/>
    </source>
</evidence>
<evidence type="ECO:0000313" key="3">
    <source>
        <dbReference type="Proteomes" id="UP000501812"/>
    </source>
</evidence>
<dbReference type="RefSeq" id="WP_169452560.1">
    <property type="nucleotide sequence ID" value="NZ_CP051774.1"/>
</dbReference>
<name>A0A858RD71_9BACT</name>
<accession>A0A858RD71</accession>
<sequence>MKIILNKRCSALLLAGLFILQPAHADPYAKGSKIKPFQAKDQHEQAFSFDAKTTRFLMVSHDMDTGKKANGVLTTLGKDYLSGKKAVYMANIHGMPGIGRTFALPKMRKYAHRIILADDATLIADFPEQKGKVTILKLADGKVSSVDYWDPATGSPDALLK</sequence>
<keyword evidence="3" id="KW-1185">Reference proteome</keyword>
<dbReference type="AlphaFoldDB" id="A0A858RD71"/>
<feature type="signal peptide" evidence="1">
    <location>
        <begin position="1"/>
        <end position="25"/>
    </location>
</feature>
<dbReference type="Proteomes" id="UP000501812">
    <property type="component" value="Chromosome"/>
</dbReference>
<organism evidence="2 3">
    <name type="scientific">Luteolibacter luteus</name>
    <dbReference type="NCBI Taxonomy" id="2728835"/>
    <lineage>
        <taxon>Bacteria</taxon>
        <taxon>Pseudomonadati</taxon>
        <taxon>Verrucomicrobiota</taxon>
        <taxon>Verrucomicrobiia</taxon>
        <taxon>Verrucomicrobiales</taxon>
        <taxon>Verrucomicrobiaceae</taxon>
        <taxon>Luteolibacter</taxon>
    </lineage>
</organism>
<dbReference type="KEGG" id="luo:HHL09_00575"/>
<keyword evidence="1" id="KW-0732">Signal</keyword>
<evidence type="ECO:0008006" key="4">
    <source>
        <dbReference type="Google" id="ProtNLM"/>
    </source>
</evidence>
<protein>
    <recommendedName>
        <fullName evidence="4">FAD/FMN-containing dehydrogenase</fullName>
    </recommendedName>
</protein>
<evidence type="ECO:0000256" key="1">
    <source>
        <dbReference type="SAM" id="SignalP"/>
    </source>
</evidence>
<feature type="chain" id="PRO_5032951962" description="FAD/FMN-containing dehydrogenase" evidence="1">
    <location>
        <begin position="26"/>
        <end position="161"/>
    </location>
</feature>